<dbReference type="AlphaFoldDB" id="A0A448WYV6"/>
<feature type="compositionally biased region" description="Polar residues" evidence="1">
    <location>
        <begin position="136"/>
        <end position="145"/>
    </location>
</feature>
<comment type="caution">
    <text evidence="2">The sequence shown here is derived from an EMBL/GenBank/DDBJ whole genome shotgun (WGS) entry which is preliminary data.</text>
</comment>
<proteinExistence type="predicted"/>
<evidence type="ECO:0000313" key="3">
    <source>
        <dbReference type="Proteomes" id="UP000784294"/>
    </source>
</evidence>
<protein>
    <submittedName>
        <fullName evidence="2">Uncharacterized protein</fullName>
    </submittedName>
</protein>
<keyword evidence="3" id="KW-1185">Reference proteome</keyword>
<sequence length="177" mass="17221">MLPTPRSCLSSPIDTLATATGSLQPALIAAPGATASTGPLSIVSSLCTSSTGSPSGSAGQFASLEPLSACLVTGSSNTMLGLWNGGGGSGSSGSNCNSNCGSNASLISQDALPATFPPQHVAPTSSGEGSIDPTDPRQTTSTPFSTCSQLSKGLLKLASLPVAPSHTLSGMEPGIVS</sequence>
<evidence type="ECO:0000256" key="1">
    <source>
        <dbReference type="SAM" id="MobiDB-lite"/>
    </source>
</evidence>
<organism evidence="2 3">
    <name type="scientific">Protopolystoma xenopodis</name>
    <dbReference type="NCBI Taxonomy" id="117903"/>
    <lineage>
        <taxon>Eukaryota</taxon>
        <taxon>Metazoa</taxon>
        <taxon>Spiralia</taxon>
        <taxon>Lophotrochozoa</taxon>
        <taxon>Platyhelminthes</taxon>
        <taxon>Monogenea</taxon>
        <taxon>Polyopisthocotylea</taxon>
        <taxon>Polystomatidea</taxon>
        <taxon>Polystomatidae</taxon>
        <taxon>Protopolystoma</taxon>
    </lineage>
</organism>
<accession>A0A448WYV6</accession>
<dbReference type="Proteomes" id="UP000784294">
    <property type="component" value="Unassembled WGS sequence"/>
</dbReference>
<name>A0A448WYV6_9PLAT</name>
<reference evidence="2" key="1">
    <citation type="submission" date="2018-11" db="EMBL/GenBank/DDBJ databases">
        <authorList>
            <consortium name="Pathogen Informatics"/>
        </authorList>
    </citation>
    <scope>NUCLEOTIDE SEQUENCE</scope>
</reference>
<feature type="region of interest" description="Disordered" evidence="1">
    <location>
        <begin position="114"/>
        <end position="145"/>
    </location>
</feature>
<evidence type="ECO:0000313" key="2">
    <source>
        <dbReference type="EMBL" id="VEL23548.1"/>
    </source>
</evidence>
<gene>
    <name evidence="2" type="ORF">PXEA_LOCUS16988</name>
</gene>
<dbReference type="EMBL" id="CAAALY010062522">
    <property type="protein sequence ID" value="VEL23548.1"/>
    <property type="molecule type" value="Genomic_DNA"/>
</dbReference>